<evidence type="ECO:0000256" key="7">
    <source>
        <dbReference type="SAM" id="Phobius"/>
    </source>
</evidence>
<dbReference type="EMBL" id="JH431738">
    <property type="status" value="NOT_ANNOTATED_CDS"/>
    <property type="molecule type" value="Genomic_DNA"/>
</dbReference>
<evidence type="ECO:0000259" key="9">
    <source>
        <dbReference type="Pfam" id="PF23122"/>
    </source>
</evidence>
<dbReference type="GO" id="GO:0005886">
    <property type="term" value="C:plasma membrane"/>
    <property type="evidence" value="ECO:0007669"/>
    <property type="project" value="TreeGrafter"/>
</dbReference>
<comment type="subcellular location">
    <subcellularLocation>
        <location evidence="1">Membrane</location>
        <topology evidence="1">Single-pass type I membrane protein</topology>
    </subcellularLocation>
</comment>
<dbReference type="Proteomes" id="UP000014500">
    <property type="component" value="Unassembled WGS sequence"/>
</dbReference>
<keyword evidence="5 7" id="KW-0472">Membrane</keyword>
<reference evidence="10" key="2">
    <citation type="submission" date="2015-02" db="UniProtKB">
        <authorList>
            <consortium name="EnsemblMetazoa"/>
        </authorList>
    </citation>
    <scope>IDENTIFICATION</scope>
</reference>
<accession>T1J0M9</accession>
<dbReference type="PhylomeDB" id="T1J0M9"/>
<dbReference type="InterPro" id="IPR057089">
    <property type="entry name" value="C2_TIP"/>
</dbReference>
<evidence type="ECO:0000256" key="8">
    <source>
        <dbReference type="SAM" id="SignalP"/>
    </source>
</evidence>
<dbReference type="PANTHER" id="PTHR13412:SF0">
    <property type="entry name" value="T-CELL IMMUNOMODULATORY PROTEIN"/>
    <property type="match status" value="1"/>
</dbReference>
<feature type="signal peptide" evidence="8">
    <location>
        <begin position="1"/>
        <end position="25"/>
    </location>
</feature>
<proteinExistence type="inferred from homology"/>
<comment type="similarity">
    <text evidence="2">Belongs to the TIP family.</text>
</comment>
<evidence type="ECO:0000313" key="11">
    <source>
        <dbReference type="Proteomes" id="UP000014500"/>
    </source>
</evidence>
<protein>
    <recommendedName>
        <fullName evidence="9">T-cell immunomodulatory protein TIP C2 domain-containing protein</fullName>
    </recommendedName>
</protein>
<dbReference type="Pfam" id="PF23122">
    <property type="entry name" value="C2_ITFG1"/>
    <property type="match status" value="1"/>
</dbReference>
<dbReference type="eggNOG" id="KOG4550">
    <property type="taxonomic scope" value="Eukaryota"/>
</dbReference>
<evidence type="ECO:0000256" key="6">
    <source>
        <dbReference type="ARBA" id="ARBA00023180"/>
    </source>
</evidence>
<dbReference type="AlphaFoldDB" id="T1J0M9"/>
<dbReference type="EnsemblMetazoa" id="SMAR007083-RA">
    <property type="protein sequence ID" value="SMAR007083-PA"/>
    <property type="gene ID" value="SMAR007083"/>
</dbReference>
<dbReference type="HOGENOM" id="CLU_020272_2_0_1"/>
<evidence type="ECO:0000256" key="1">
    <source>
        <dbReference type="ARBA" id="ARBA00004479"/>
    </source>
</evidence>
<feature type="domain" description="T-cell immunomodulatory protein TIP C2" evidence="9">
    <location>
        <begin position="442"/>
        <end position="545"/>
    </location>
</feature>
<keyword evidence="3 7" id="KW-0812">Transmembrane</keyword>
<sequence length="598" mass="67707">MGFSWRFLCFLKYISMICVLPVINSVDIDSVTDKVFENEGREINGVLAAFGDFNSDKLIDLFFILESGTSFGIYFASEREPIFNSAPNIVCKFHDGLLVTSIVPGDYNGDNKMDVLFTLRDSDKTKIETTVKILEGNLTTLKSCEKPVLRITNMSVEPVVLDYNGDMIPDLYGETVDGVRRVWIMNRLNWTYRNESIKVVKKIRPIHSNAFVNLDNDVAADIFVTTTDKMYEIWLNEAGVYKEDALEPFPDAQVIGQSAFLDIDLDGNLDHIVPVCYNQECTNTTIFVRRNFNSSSGEWIPVSGSFILDDGIHWGFYKTDSYPITLHVGDYNLDGYPDLLTIICYNDTAREAVILENSSCKGCQFKRRFKVNRLFKDVKNVILAAFYDIYQDGNLDFIFVTQNPATKNYNISAYQNKVESDVCFLKILVLSGLVNVKKVPAYGVNQPGPFISYRTTQLDGSPQRSCAAQLSQSAHFALQLPYTVFGLGQTPNFVDELVVGIPQSENFSKEVSMKTWKTIIPNSQMIIVPFRNDEQHTIKWYSLLFVKPFSHQVLIALIALVGTCALIILIIGGLHWKEKIADKKEKLQEAHKFHFDAM</sequence>
<name>T1J0M9_STRMM</name>
<organism evidence="10 11">
    <name type="scientific">Strigamia maritima</name>
    <name type="common">European centipede</name>
    <name type="synonym">Geophilus maritimus</name>
    <dbReference type="NCBI Taxonomy" id="126957"/>
    <lineage>
        <taxon>Eukaryota</taxon>
        <taxon>Metazoa</taxon>
        <taxon>Ecdysozoa</taxon>
        <taxon>Arthropoda</taxon>
        <taxon>Myriapoda</taxon>
        <taxon>Chilopoda</taxon>
        <taxon>Pleurostigmophora</taxon>
        <taxon>Geophilomorpha</taxon>
        <taxon>Linotaeniidae</taxon>
        <taxon>Strigamia</taxon>
    </lineage>
</organism>
<dbReference type="SUPFAM" id="SSF69318">
    <property type="entry name" value="Integrin alpha N-terminal domain"/>
    <property type="match status" value="1"/>
</dbReference>
<dbReference type="PANTHER" id="PTHR13412">
    <property type="entry name" value="T-CELL IMMUNOMODULATORY PROTEIN HOMOLOG"/>
    <property type="match status" value="1"/>
</dbReference>
<evidence type="ECO:0000256" key="3">
    <source>
        <dbReference type="ARBA" id="ARBA00022692"/>
    </source>
</evidence>
<evidence type="ECO:0000256" key="4">
    <source>
        <dbReference type="ARBA" id="ARBA00022989"/>
    </source>
</evidence>
<keyword evidence="8" id="KW-0732">Signal</keyword>
<keyword evidence="6" id="KW-0325">Glycoprotein</keyword>
<reference evidence="11" key="1">
    <citation type="submission" date="2011-05" db="EMBL/GenBank/DDBJ databases">
        <authorList>
            <person name="Richards S.R."/>
            <person name="Qu J."/>
            <person name="Jiang H."/>
            <person name="Jhangiani S.N."/>
            <person name="Agravi P."/>
            <person name="Goodspeed R."/>
            <person name="Gross S."/>
            <person name="Mandapat C."/>
            <person name="Jackson L."/>
            <person name="Mathew T."/>
            <person name="Pu L."/>
            <person name="Thornton R."/>
            <person name="Saada N."/>
            <person name="Wilczek-Boney K.B."/>
            <person name="Lee S."/>
            <person name="Kovar C."/>
            <person name="Wu Y."/>
            <person name="Scherer S.E."/>
            <person name="Worley K.C."/>
            <person name="Muzny D.M."/>
            <person name="Gibbs R."/>
        </authorList>
    </citation>
    <scope>NUCLEOTIDE SEQUENCE</scope>
    <source>
        <strain evidence="11">Brora</strain>
    </source>
</reference>
<feature type="transmembrane region" description="Helical" evidence="7">
    <location>
        <begin position="553"/>
        <end position="576"/>
    </location>
</feature>
<evidence type="ECO:0000256" key="2">
    <source>
        <dbReference type="ARBA" id="ARBA00006496"/>
    </source>
</evidence>
<feature type="chain" id="PRO_5004590199" description="T-cell immunomodulatory protein TIP C2 domain-containing protein" evidence="8">
    <location>
        <begin position="26"/>
        <end position="598"/>
    </location>
</feature>
<dbReference type="InterPro" id="IPR028994">
    <property type="entry name" value="Integrin_alpha_N"/>
</dbReference>
<evidence type="ECO:0000256" key="5">
    <source>
        <dbReference type="ARBA" id="ARBA00023136"/>
    </source>
</evidence>
<keyword evidence="4 7" id="KW-1133">Transmembrane helix</keyword>
<keyword evidence="11" id="KW-1185">Reference proteome</keyword>
<evidence type="ECO:0000313" key="10">
    <source>
        <dbReference type="EnsemblMetazoa" id="SMAR007083-PA"/>
    </source>
</evidence>
<dbReference type="OMA" id="PGDWIPW"/>
<dbReference type="InterPro" id="IPR024881">
    <property type="entry name" value="Tip"/>
</dbReference>